<feature type="domain" description="Pvc16 N-terminal" evidence="1">
    <location>
        <begin position="8"/>
        <end position="179"/>
    </location>
</feature>
<dbReference type="Proteomes" id="UP001166191">
    <property type="component" value="Unassembled WGS sequence"/>
</dbReference>
<proteinExistence type="predicted"/>
<name>A0ABS6AJN7_9RHOB</name>
<evidence type="ECO:0000313" key="2">
    <source>
        <dbReference type="EMBL" id="MBU3030112.1"/>
    </source>
</evidence>
<organism evidence="2 3">
    <name type="scientific">Paracoccus marinaquae</name>
    <dbReference type="NCBI Taxonomy" id="2841926"/>
    <lineage>
        <taxon>Bacteria</taxon>
        <taxon>Pseudomonadati</taxon>
        <taxon>Pseudomonadota</taxon>
        <taxon>Alphaproteobacteria</taxon>
        <taxon>Rhodobacterales</taxon>
        <taxon>Paracoccaceae</taxon>
        <taxon>Paracoccus</taxon>
    </lineage>
</organism>
<protein>
    <submittedName>
        <fullName evidence="2">DUF4255 domain-containing protein</fullName>
    </submittedName>
</protein>
<dbReference type="RefSeq" id="WP_216032794.1">
    <property type="nucleotide sequence ID" value="NZ_JAHKNG010000011.1"/>
</dbReference>
<reference evidence="2" key="1">
    <citation type="submission" date="2021-06" db="EMBL/GenBank/DDBJ databases">
        <title>Paracoccus bacterium XHP0099 sp. nov., isolated from the surface waters of the Yellow Sea.</title>
        <authorList>
            <person name="Xue H."/>
            <person name="Zhang D."/>
        </authorList>
    </citation>
    <scope>NUCLEOTIDE SEQUENCE</scope>
    <source>
        <strain evidence="2">XHP0099</strain>
    </source>
</reference>
<evidence type="ECO:0000313" key="3">
    <source>
        <dbReference type="Proteomes" id="UP001166191"/>
    </source>
</evidence>
<dbReference type="InterPro" id="IPR025351">
    <property type="entry name" value="Pvc16_N"/>
</dbReference>
<comment type="caution">
    <text evidence="2">The sequence shown here is derived from an EMBL/GenBank/DDBJ whole genome shotgun (WGS) entry which is preliminary data.</text>
</comment>
<keyword evidence="3" id="KW-1185">Reference proteome</keyword>
<dbReference type="Pfam" id="PF14065">
    <property type="entry name" value="Pvc16_N"/>
    <property type="match status" value="1"/>
</dbReference>
<sequence>MIDLCLKLIRDQLNRHLQGLFAVPEDMVVLSPLVDATGKQADETRNRVALFLLNLAQDTVPRQRRPGGSPEVGMLPPIHLDIYFMLAAAHDPELYAEGLKQMSAAMLFFQANPVLTPRNVPEMPRPLSQLSIDMINLRVEELAQLWGNLGGRYVPSVTYKMRTAMIDAEAITRIDPVITTRENRALPKGGA</sequence>
<accession>A0ABS6AJN7</accession>
<dbReference type="EMBL" id="JAHKNG010000011">
    <property type="protein sequence ID" value="MBU3030112.1"/>
    <property type="molecule type" value="Genomic_DNA"/>
</dbReference>
<gene>
    <name evidence="2" type="ORF">KNW02_08270</name>
</gene>
<evidence type="ECO:0000259" key="1">
    <source>
        <dbReference type="Pfam" id="PF14065"/>
    </source>
</evidence>